<dbReference type="Gene3D" id="3.40.1440.10">
    <property type="entry name" value="GIY-YIG endonuclease"/>
    <property type="match status" value="1"/>
</dbReference>
<comment type="caution">
    <text evidence="3">The sequence shown here is derived from an EMBL/GenBank/DDBJ whole genome shotgun (WGS) entry which is preliminary data.</text>
</comment>
<dbReference type="RefSeq" id="WP_345196466.1">
    <property type="nucleotide sequence ID" value="NZ_BAABFL010000385.1"/>
</dbReference>
<evidence type="ECO:0008006" key="5">
    <source>
        <dbReference type="Google" id="ProtNLM"/>
    </source>
</evidence>
<evidence type="ECO:0000256" key="2">
    <source>
        <dbReference type="SAM" id="MobiDB-lite"/>
    </source>
</evidence>
<sequence>MIIFTITNKITNQVYVGNTRNDLDDQWQKMVAAAEQQLDYPLYKDIRVHGADNFSVDVYDYVETREELAEVEQDAIELFNAKSLKGYKTTTVCISPKKKPRKSRSISAIEKELMSLLGGDSDFSDDDDETPVPVTAKKKVEAEEEKPQGRIIKAASVKQEATEQPREAKPSPLERTVATIEVSRPAVAKPQATEVPVQTTVKPEAPKPVEPVQPVRASRSSSLVDLGSFELDSAISAQLAAITAAADAVLAGDISATESLTDITAKPAVAEIAAEEATTATEQVQTEAAAAHPSLSEVSKTICGKEKRIREAIERHRQSRASRTSAQMNEEKEKISQMLAELDNRAQALTHSIIRH</sequence>
<protein>
    <recommendedName>
        <fullName evidence="5">GIY-YIG domain-containing protein</fullName>
    </recommendedName>
</protein>
<gene>
    <name evidence="3" type="ORF">GCM10023116_26000</name>
</gene>
<organism evidence="3 4">
    <name type="scientific">Kistimonas scapharcae</name>
    <dbReference type="NCBI Taxonomy" id="1036133"/>
    <lineage>
        <taxon>Bacteria</taxon>
        <taxon>Pseudomonadati</taxon>
        <taxon>Pseudomonadota</taxon>
        <taxon>Gammaproteobacteria</taxon>
        <taxon>Oceanospirillales</taxon>
        <taxon>Endozoicomonadaceae</taxon>
        <taxon>Kistimonas</taxon>
    </lineage>
</organism>
<dbReference type="CDD" id="cd10443">
    <property type="entry name" value="GIY-YIG_HE_Tlr8p_PBC-V_like"/>
    <property type="match status" value="1"/>
</dbReference>
<feature type="region of interest" description="Disordered" evidence="2">
    <location>
        <begin position="117"/>
        <end position="151"/>
    </location>
</feature>
<evidence type="ECO:0000313" key="3">
    <source>
        <dbReference type="EMBL" id="GAA4650317.1"/>
    </source>
</evidence>
<proteinExistence type="predicted"/>
<feature type="coiled-coil region" evidence="1">
    <location>
        <begin position="321"/>
        <end position="352"/>
    </location>
</feature>
<dbReference type="Proteomes" id="UP001500604">
    <property type="component" value="Unassembled WGS sequence"/>
</dbReference>
<dbReference type="EMBL" id="BAABFL010000385">
    <property type="protein sequence ID" value="GAA4650317.1"/>
    <property type="molecule type" value="Genomic_DNA"/>
</dbReference>
<feature type="compositionally biased region" description="Basic and acidic residues" evidence="2">
    <location>
        <begin position="138"/>
        <end position="148"/>
    </location>
</feature>
<evidence type="ECO:0000313" key="4">
    <source>
        <dbReference type="Proteomes" id="UP001500604"/>
    </source>
</evidence>
<evidence type="ECO:0000256" key="1">
    <source>
        <dbReference type="SAM" id="Coils"/>
    </source>
</evidence>
<keyword evidence="1" id="KW-0175">Coiled coil</keyword>
<dbReference type="InterPro" id="IPR035901">
    <property type="entry name" value="GIY-YIG_endonuc_sf"/>
</dbReference>
<feature type="region of interest" description="Disordered" evidence="2">
    <location>
        <begin position="189"/>
        <end position="216"/>
    </location>
</feature>
<reference evidence="4" key="1">
    <citation type="journal article" date="2019" name="Int. J. Syst. Evol. Microbiol.">
        <title>The Global Catalogue of Microorganisms (GCM) 10K type strain sequencing project: providing services to taxonomists for standard genome sequencing and annotation.</title>
        <authorList>
            <consortium name="The Broad Institute Genomics Platform"/>
            <consortium name="The Broad Institute Genome Sequencing Center for Infectious Disease"/>
            <person name="Wu L."/>
            <person name="Ma J."/>
        </authorList>
    </citation>
    <scope>NUCLEOTIDE SEQUENCE [LARGE SCALE GENOMIC DNA]</scope>
    <source>
        <strain evidence="4">JCM 17805</strain>
    </source>
</reference>
<keyword evidence="4" id="KW-1185">Reference proteome</keyword>
<accession>A0ABP8V3B3</accession>
<name>A0ABP8V3B3_9GAMM</name>